<sequence length="278" mass="33381">MMYILQADVDNTWLAPYAYTIVLLGFGFFLFRVFENWYASNFNKPLFRHFFVYKKISAAQVTILENEFYFYTLLSAKHKRQFKHRIATFIASKEFVGRDGLVITERMKTLIAAVGCMLSFGRKNYEYSLIKYVLIYPEEFYSEANQAYHKGEFNPRQKALVFSWKDFEFGYRINDDNLNLGIHEFMHAMQLEARKSRDIDATRFSKQFQNILKRLTHQEVKDKLDETRYFRAYAFTNQYEFMAVLAEYFIESPTDFKDHFPQLYDHTQKLLNFRFAGY</sequence>
<organism evidence="2 3">
    <name type="scientific">Rasiella rasia</name>
    <dbReference type="NCBI Taxonomy" id="2744027"/>
    <lineage>
        <taxon>Bacteria</taxon>
        <taxon>Pseudomonadati</taxon>
        <taxon>Bacteroidota</taxon>
        <taxon>Flavobacteriia</taxon>
        <taxon>Flavobacteriales</taxon>
        <taxon>Flavobacteriaceae</taxon>
        <taxon>Rasiella</taxon>
    </lineage>
</organism>
<gene>
    <name evidence="2" type="ORF">G5B37_12775</name>
</gene>
<keyword evidence="1" id="KW-0812">Transmembrane</keyword>
<protein>
    <submittedName>
        <fullName evidence="2">Zinc-dependent peptidase</fullName>
    </submittedName>
</protein>
<reference evidence="2 3" key="1">
    <citation type="submission" date="2020-02" db="EMBL/GenBank/DDBJ databases">
        <title>Complete genome sequence of Flavobacteriaceae bacterium.</title>
        <authorList>
            <person name="Kim S.-J."/>
            <person name="Kim Y.-S."/>
            <person name="Kim K.-H."/>
        </authorList>
    </citation>
    <scope>NUCLEOTIDE SEQUENCE [LARGE SCALE GENOMIC DNA]</scope>
    <source>
        <strain evidence="2 3">RR4-40</strain>
    </source>
</reference>
<dbReference type="InterPro" id="IPR042252">
    <property type="entry name" value="MtfA_N"/>
</dbReference>
<accession>A0A6G6GPP7</accession>
<dbReference type="GO" id="GO:0005829">
    <property type="term" value="C:cytosol"/>
    <property type="evidence" value="ECO:0007669"/>
    <property type="project" value="TreeGrafter"/>
</dbReference>
<dbReference type="EMBL" id="CP049057">
    <property type="protein sequence ID" value="QIE60403.1"/>
    <property type="molecule type" value="Genomic_DNA"/>
</dbReference>
<dbReference type="RefSeq" id="WP_164680416.1">
    <property type="nucleotide sequence ID" value="NZ_CP049057.1"/>
</dbReference>
<dbReference type="PANTHER" id="PTHR30164:SF2">
    <property type="entry name" value="PROTEIN MTFA"/>
    <property type="match status" value="1"/>
</dbReference>
<name>A0A6G6GPP7_9FLAO</name>
<evidence type="ECO:0000313" key="3">
    <source>
        <dbReference type="Proteomes" id="UP000505306"/>
    </source>
</evidence>
<dbReference type="AlphaFoldDB" id="A0A6G6GPP7"/>
<dbReference type="PANTHER" id="PTHR30164">
    <property type="entry name" value="MTFA PEPTIDASE"/>
    <property type="match status" value="1"/>
</dbReference>
<dbReference type="Gene3D" id="1.10.472.150">
    <property type="entry name" value="Glucose-regulated metallo-peptidase M90, N-terminal domain"/>
    <property type="match status" value="1"/>
</dbReference>
<keyword evidence="1" id="KW-0472">Membrane</keyword>
<dbReference type="Proteomes" id="UP000505306">
    <property type="component" value="Chromosome"/>
</dbReference>
<dbReference type="CDD" id="cd20170">
    <property type="entry name" value="Peptidase_M90-like"/>
    <property type="match status" value="1"/>
</dbReference>
<proteinExistence type="predicted"/>
<evidence type="ECO:0000313" key="2">
    <source>
        <dbReference type="EMBL" id="QIE60403.1"/>
    </source>
</evidence>
<dbReference type="SUPFAM" id="SSF55486">
    <property type="entry name" value="Metalloproteases ('zincins'), catalytic domain"/>
    <property type="match status" value="1"/>
</dbReference>
<dbReference type="GO" id="GO:0004177">
    <property type="term" value="F:aminopeptidase activity"/>
    <property type="evidence" value="ECO:0007669"/>
    <property type="project" value="TreeGrafter"/>
</dbReference>
<keyword evidence="3" id="KW-1185">Reference proteome</keyword>
<keyword evidence="1" id="KW-1133">Transmembrane helix</keyword>
<feature type="transmembrane region" description="Helical" evidence="1">
    <location>
        <begin position="12"/>
        <end position="34"/>
    </location>
</feature>
<dbReference type="Pfam" id="PF06167">
    <property type="entry name" value="Peptidase_M90"/>
    <property type="match status" value="1"/>
</dbReference>
<dbReference type="InterPro" id="IPR010384">
    <property type="entry name" value="MtfA_fam"/>
</dbReference>
<evidence type="ECO:0000256" key="1">
    <source>
        <dbReference type="SAM" id="Phobius"/>
    </source>
</evidence>
<dbReference type="KEGG" id="mgel:G5B37_12775"/>